<comment type="similarity">
    <text evidence="2 6">Belongs to the YIP1 family.</text>
</comment>
<name>A0ABU6VIA5_9FABA</name>
<dbReference type="Pfam" id="PF04893">
    <property type="entry name" value="Yip1"/>
    <property type="match status" value="1"/>
</dbReference>
<dbReference type="Proteomes" id="UP001341840">
    <property type="component" value="Unassembled WGS sequence"/>
</dbReference>
<feature type="transmembrane region" description="Helical" evidence="6">
    <location>
        <begin position="120"/>
        <end position="138"/>
    </location>
</feature>
<evidence type="ECO:0000256" key="7">
    <source>
        <dbReference type="SAM" id="MobiDB-lite"/>
    </source>
</evidence>
<feature type="transmembrane region" description="Helical" evidence="6">
    <location>
        <begin position="158"/>
        <end position="181"/>
    </location>
</feature>
<sequence length="271" mass="30051">MEESYTTGLPASHLAGSVPAVTAGEKSTTKQDAPLANMQTFPPNNAGAGSRRGQVYQPVTAQTAESFDQQPTTNWQGFFSVSSYSQYFNVDTDIVVDRMISSLNPVRDDFFSKIDANPDLYGMVWISTTLVFILSSLGNLSSYFSVKKANDWNFDVSYVHSAAWSIYGYVLVVPLGYHFFLQYMRSNTNLVRFWCLWGYSLTIFIMSSFLLLIPVGVLRWMVIIASGGASATFVALNLKSFIQENDLSMAVVAAFALQIALAVFIKVRFFA</sequence>
<evidence type="ECO:0000313" key="10">
    <source>
        <dbReference type="Proteomes" id="UP001341840"/>
    </source>
</evidence>
<evidence type="ECO:0000256" key="4">
    <source>
        <dbReference type="ARBA" id="ARBA00022989"/>
    </source>
</evidence>
<reference evidence="9 10" key="1">
    <citation type="journal article" date="2023" name="Plants (Basel)">
        <title>Bridging the Gap: Combining Genomics and Transcriptomics Approaches to Understand Stylosanthes scabra, an Orphan Legume from the Brazilian Caatinga.</title>
        <authorList>
            <person name="Ferreira-Neto J.R.C."/>
            <person name="da Silva M.D."/>
            <person name="Binneck E."/>
            <person name="de Melo N.F."/>
            <person name="da Silva R.H."/>
            <person name="de Melo A.L.T.M."/>
            <person name="Pandolfi V."/>
            <person name="Bustamante F.O."/>
            <person name="Brasileiro-Vidal A.C."/>
            <person name="Benko-Iseppon A.M."/>
        </authorList>
    </citation>
    <scope>NUCLEOTIDE SEQUENCE [LARGE SCALE GENOMIC DNA]</scope>
    <source>
        <tissue evidence="9">Leaves</tissue>
    </source>
</reference>
<feature type="domain" description="Yip1" evidence="8">
    <location>
        <begin position="104"/>
        <end position="265"/>
    </location>
</feature>
<evidence type="ECO:0000256" key="6">
    <source>
        <dbReference type="RuleBase" id="RU361264"/>
    </source>
</evidence>
<evidence type="ECO:0000256" key="1">
    <source>
        <dbReference type="ARBA" id="ARBA00004141"/>
    </source>
</evidence>
<dbReference type="InterPro" id="IPR006977">
    <property type="entry name" value="Yip1_dom"/>
</dbReference>
<dbReference type="EMBL" id="JASCZI010151410">
    <property type="protein sequence ID" value="MED6172662.1"/>
    <property type="molecule type" value="Genomic_DNA"/>
</dbReference>
<comment type="subcellular location">
    <subcellularLocation>
        <location evidence="6">Golgi apparatus membrane</location>
        <topology evidence="6">Multi-pass membrane protein</topology>
    </subcellularLocation>
    <subcellularLocation>
        <location evidence="1">Membrane</location>
        <topology evidence="1">Multi-pass membrane protein</topology>
    </subcellularLocation>
</comment>
<dbReference type="PANTHER" id="PTHR12822">
    <property type="entry name" value="PROTEIN YIPF"/>
    <property type="match status" value="1"/>
</dbReference>
<organism evidence="9 10">
    <name type="scientific">Stylosanthes scabra</name>
    <dbReference type="NCBI Taxonomy" id="79078"/>
    <lineage>
        <taxon>Eukaryota</taxon>
        <taxon>Viridiplantae</taxon>
        <taxon>Streptophyta</taxon>
        <taxon>Embryophyta</taxon>
        <taxon>Tracheophyta</taxon>
        <taxon>Spermatophyta</taxon>
        <taxon>Magnoliopsida</taxon>
        <taxon>eudicotyledons</taxon>
        <taxon>Gunneridae</taxon>
        <taxon>Pentapetalae</taxon>
        <taxon>rosids</taxon>
        <taxon>fabids</taxon>
        <taxon>Fabales</taxon>
        <taxon>Fabaceae</taxon>
        <taxon>Papilionoideae</taxon>
        <taxon>50 kb inversion clade</taxon>
        <taxon>dalbergioids sensu lato</taxon>
        <taxon>Dalbergieae</taxon>
        <taxon>Pterocarpus clade</taxon>
        <taxon>Stylosanthes</taxon>
    </lineage>
</organism>
<comment type="caution">
    <text evidence="9">The sequence shown here is derived from an EMBL/GenBank/DDBJ whole genome shotgun (WGS) entry which is preliminary data.</text>
</comment>
<evidence type="ECO:0000256" key="2">
    <source>
        <dbReference type="ARBA" id="ARBA00010596"/>
    </source>
</evidence>
<keyword evidence="5 6" id="KW-0472">Membrane</keyword>
<feature type="transmembrane region" description="Helical" evidence="6">
    <location>
        <begin position="219"/>
        <end position="238"/>
    </location>
</feature>
<evidence type="ECO:0000313" key="9">
    <source>
        <dbReference type="EMBL" id="MED6172662.1"/>
    </source>
</evidence>
<keyword evidence="4 6" id="KW-1133">Transmembrane helix</keyword>
<keyword evidence="10" id="KW-1185">Reference proteome</keyword>
<keyword evidence="3 6" id="KW-0812">Transmembrane</keyword>
<proteinExistence type="inferred from homology"/>
<protein>
    <recommendedName>
        <fullName evidence="6">Protein YIP</fullName>
    </recommendedName>
</protein>
<gene>
    <name evidence="9" type="ORF">PIB30_052125</name>
</gene>
<feature type="transmembrane region" description="Helical" evidence="6">
    <location>
        <begin position="193"/>
        <end position="213"/>
    </location>
</feature>
<evidence type="ECO:0000259" key="8">
    <source>
        <dbReference type="Pfam" id="PF04893"/>
    </source>
</evidence>
<evidence type="ECO:0000256" key="5">
    <source>
        <dbReference type="ARBA" id="ARBA00023136"/>
    </source>
</evidence>
<dbReference type="PANTHER" id="PTHR12822:SF13">
    <property type="entry name" value="PROTEIN YIP"/>
    <property type="match status" value="1"/>
</dbReference>
<evidence type="ECO:0000256" key="3">
    <source>
        <dbReference type="ARBA" id="ARBA00022692"/>
    </source>
</evidence>
<feature type="transmembrane region" description="Helical" evidence="6">
    <location>
        <begin position="250"/>
        <end position="270"/>
    </location>
</feature>
<feature type="region of interest" description="Disordered" evidence="7">
    <location>
        <begin position="1"/>
        <end position="54"/>
    </location>
</feature>
<dbReference type="InterPro" id="IPR039765">
    <property type="entry name" value="Yip5/YIPF1/YIPF2"/>
</dbReference>
<accession>A0ABU6VIA5</accession>